<evidence type="ECO:0000313" key="2">
    <source>
        <dbReference type="EMBL" id="PCH35265.1"/>
    </source>
</evidence>
<dbReference type="Proteomes" id="UP000218811">
    <property type="component" value="Unassembled WGS sequence"/>
</dbReference>
<name>A0A2H3J0N7_WOLCO</name>
<reference evidence="2 3" key="1">
    <citation type="journal article" date="2012" name="Science">
        <title>The Paleozoic origin of enzymatic lignin decomposition reconstructed from 31 fungal genomes.</title>
        <authorList>
            <person name="Floudas D."/>
            <person name="Binder M."/>
            <person name="Riley R."/>
            <person name="Barry K."/>
            <person name="Blanchette R.A."/>
            <person name="Henrissat B."/>
            <person name="Martinez A.T."/>
            <person name="Otillar R."/>
            <person name="Spatafora J.W."/>
            <person name="Yadav J.S."/>
            <person name="Aerts A."/>
            <person name="Benoit I."/>
            <person name="Boyd A."/>
            <person name="Carlson A."/>
            <person name="Copeland A."/>
            <person name="Coutinho P.M."/>
            <person name="de Vries R.P."/>
            <person name="Ferreira P."/>
            <person name="Findley K."/>
            <person name="Foster B."/>
            <person name="Gaskell J."/>
            <person name="Glotzer D."/>
            <person name="Gorecki P."/>
            <person name="Heitman J."/>
            <person name="Hesse C."/>
            <person name="Hori C."/>
            <person name="Igarashi K."/>
            <person name="Jurgens J.A."/>
            <person name="Kallen N."/>
            <person name="Kersten P."/>
            <person name="Kohler A."/>
            <person name="Kuees U."/>
            <person name="Kumar T.K.A."/>
            <person name="Kuo A."/>
            <person name="LaButti K."/>
            <person name="Larrondo L.F."/>
            <person name="Lindquist E."/>
            <person name="Ling A."/>
            <person name="Lombard V."/>
            <person name="Lucas S."/>
            <person name="Lundell T."/>
            <person name="Martin R."/>
            <person name="McLaughlin D.J."/>
            <person name="Morgenstern I."/>
            <person name="Morin E."/>
            <person name="Murat C."/>
            <person name="Nagy L.G."/>
            <person name="Nolan M."/>
            <person name="Ohm R.A."/>
            <person name="Patyshakuliyeva A."/>
            <person name="Rokas A."/>
            <person name="Ruiz-Duenas F.J."/>
            <person name="Sabat G."/>
            <person name="Salamov A."/>
            <person name="Samejima M."/>
            <person name="Schmutz J."/>
            <person name="Slot J.C."/>
            <person name="St John F."/>
            <person name="Stenlid J."/>
            <person name="Sun H."/>
            <person name="Sun S."/>
            <person name="Syed K."/>
            <person name="Tsang A."/>
            <person name="Wiebenga A."/>
            <person name="Young D."/>
            <person name="Pisabarro A."/>
            <person name="Eastwood D.C."/>
            <person name="Martin F."/>
            <person name="Cullen D."/>
            <person name="Grigoriev I.V."/>
            <person name="Hibbett D.S."/>
        </authorList>
    </citation>
    <scope>NUCLEOTIDE SEQUENCE [LARGE SCALE GENOMIC DNA]</scope>
    <source>
        <strain evidence="2 3">MD-104</strain>
    </source>
</reference>
<proteinExistence type="predicted"/>
<dbReference type="AlphaFoldDB" id="A0A2H3J0N7"/>
<feature type="region of interest" description="Disordered" evidence="1">
    <location>
        <begin position="114"/>
        <end position="139"/>
    </location>
</feature>
<feature type="region of interest" description="Disordered" evidence="1">
    <location>
        <begin position="266"/>
        <end position="330"/>
    </location>
</feature>
<feature type="compositionally biased region" description="Polar residues" evidence="1">
    <location>
        <begin position="318"/>
        <end position="328"/>
    </location>
</feature>
<organism evidence="2 3">
    <name type="scientific">Wolfiporia cocos (strain MD-104)</name>
    <name type="common">Brown rot fungus</name>
    <dbReference type="NCBI Taxonomy" id="742152"/>
    <lineage>
        <taxon>Eukaryota</taxon>
        <taxon>Fungi</taxon>
        <taxon>Dikarya</taxon>
        <taxon>Basidiomycota</taxon>
        <taxon>Agaricomycotina</taxon>
        <taxon>Agaricomycetes</taxon>
        <taxon>Polyporales</taxon>
        <taxon>Phaeolaceae</taxon>
        <taxon>Wolfiporia</taxon>
    </lineage>
</organism>
<gene>
    <name evidence="2" type="ORF">WOLCODRAFT_155947</name>
</gene>
<sequence length="379" mass="43126">MTWTSPILIESIQADVREYARHIMNRRDSSSPLRDPPSAEELATYSRSGILDMTIDTFRVDFNGGAKSRWNAVAAEVFAEGFIASGWYECRDQERIQDAFMAHLKCLKSRYAEQQRGDDQDSPQKMHQRANNARNRRRISEHGHALDTLNRMALALPRNWKFIIGKRAFVALAAMLHNPAACKCDNPVINGQRKHRMPYASFTIIGKRIIDAGLRVLGLKPRNLTHHLGLGDRSDPGEPVDFGDAFKPWQQFEETDEWTDKKIVETEQKEQKERALAQHKSQAHTAPARQSERIREQQSVTSTSTSTSADRWTRNKHQTPYNPKQPRTVQHDVERSPLVIFMPPLQHPHAHGLGNGSKGRRDVLVDEGNQSSDLSSLED</sequence>
<feature type="compositionally biased region" description="Basic and acidic residues" evidence="1">
    <location>
        <begin position="266"/>
        <end position="276"/>
    </location>
</feature>
<feature type="region of interest" description="Disordered" evidence="1">
    <location>
        <begin position="344"/>
        <end position="379"/>
    </location>
</feature>
<dbReference type="EMBL" id="KB467843">
    <property type="protein sequence ID" value="PCH35265.1"/>
    <property type="molecule type" value="Genomic_DNA"/>
</dbReference>
<accession>A0A2H3J0N7</accession>
<protein>
    <submittedName>
        <fullName evidence="2">Uncharacterized protein</fullName>
    </submittedName>
</protein>
<feature type="compositionally biased region" description="Basic and acidic residues" evidence="1">
    <location>
        <begin position="114"/>
        <end position="124"/>
    </location>
</feature>
<evidence type="ECO:0000256" key="1">
    <source>
        <dbReference type="SAM" id="MobiDB-lite"/>
    </source>
</evidence>
<evidence type="ECO:0000313" key="3">
    <source>
        <dbReference type="Proteomes" id="UP000218811"/>
    </source>
</evidence>
<feature type="compositionally biased region" description="Polar residues" evidence="1">
    <location>
        <begin position="368"/>
        <end position="379"/>
    </location>
</feature>
<keyword evidence="3" id="KW-1185">Reference proteome</keyword>